<keyword evidence="3" id="KW-1133">Transmembrane helix</keyword>
<feature type="transmembrane region" description="Helical" evidence="3">
    <location>
        <begin position="562"/>
        <end position="583"/>
    </location>
</feature>
<dbReference type="PANTHER" id="PTHR24177:SF356">
    <property type="entry name" value="ANKYRIN REPEAT PLANT-LIKE PROTEIN"/>
    <property type="match status" value="1"/>
</dbReference>
<feature type="transmembrane region" description="Helical" evidence="3">
    <location>
        <begin position="453"/>
        <end position="471"/>
    </location>
</feature>
<evidence type="ECO:0000313" key="6">
    <source>
        <dbReference type="Proteomes" id="UP000289738"/>
    </source>
</evidence>
<dbReference type="InterPro" id="IPR026961">
    <property type="entry name" value="PGG_dom"/>
</dbReference>
<dbReference type="PROSITE" id="PS50088">
    <property type="entry name" value="ANK_REPEAT"/>
    <property type="match status" value="1"/>
</dbReference>
<name>A0A445DHX9_ARAHY</name>
<feature type="repeat" description="ANK" evidence="2">
    <location>
        <begin position="167"/>
        <end position="188"/>
    </location>
</feature>
<sequence length="610" mass="68597">MENQSINAAAPTMETKKFPESREREMAEVDSACVDTILHQAISAQFRYPNLVYLGKDRDRYLTHCVPLHKAALKGDWKEAKKILEHDELLLTAAITKGWATPLHVAVGANHVHIAKELVQLMQPGDLELQDNKGNTAFCFAAAVGNVQIAEIMRRKNDLLPQIRVRSGMTPLHLAAMQGRSEMAWYLFPQTKGILQEEDWISLFFICINSGLFDLALEMLNQKDKPISEVKLATARGDDCETGLHVLARKLPICSCQSQQYGKGFMHFCKKDTSILKLTKRMWQIFLTLEDEIFIETITEPSQAIFIAAEVGNFEFLSVLLSTYPDLIWELDTTGRSIIHTAVLHRHASIFNLIHEVGSIKDIIVTFLDDKGNNLLHCAAKLAPPDRLNIVSGAALQMMLELSWFEEVKKITPPMYLEMRNNAGFSPRKLFTMEHEELLKQGESWMKRTAESCMVVSTLIATGVFSAAFTLPGGNIDNIGSPKYLKKPSFLVFAISDATALISSSASILIFLSILISRYAEYDFLCSLPMKLISGLVTLFISIISMIITFSSAYFVTCFQGLKWIPIFISVLTFVPIPLFVCLQFPLWSDIVYSTYICSSLFRLRKPKIT</sequence>
<dbReference type="SUPFAM" id="SSF48403">
    <property type="entry name" value="Ankyrin repeat"/>
    <property type="match status" value="2"/>
</dbReference>
<evidence type="ECO:0000256" key="1">
    <source>
        <dbReference type="ARBA" id="ARBA00004413"/>
    </source>
</evidence>
<keyword evidence="3" id="KW-0812">Transmembrane</keyword>
<organism evidence="5 6">
    <name type="scientific">Arachis hypogaea</name>
    <name type="common">Peanut</name>
    <dbReference type="NCBI Taxonomy" id="3818"/>
    <lineage>
        <taxon>Eukaryota</taxon>
        <taxon>Viridiplantae</taxon>
        <taxon>Streptophyta</taxon>
        <taxon>Embryophyta</taxon>
        <taxon>Tracheophyta</taxon>
        <taxon>Spermatophyta</taxon>
        <taxon>Magnoliopsida</taxon>
        <taxon>eudicotyledons</taxon>
        <taxon>Gunneridae</taxon>
        <taxon>Pentapetalae</taxon>
        <taxon>rosids</taxon>
        <taxon>fabids</taxon>
        <taxon>Fabales</taxon>
        <taxon>Fabaceae</taxon>
        <taxon>Papilionoideae</taxon>
        <taxon>50 kb inversion clade</taxon>
        <taxon>dalbergioids sensu lato</taxon>
        <taxon>Dalbergieae</taxon>
        <taxon>Pterocarpus clade</taxon>
        <taxon>Arachis</taxon>
    </lineage>
</organism>
<evidence type="ECO:0000313" key="5">
    <source>
        <dbReference type="EMBL" id="RYR62784.1"/>
    </source>
</evidence>
<keyword evidence="2" id="KW-0040">ANK repeat</keyword>
<dbReference type="Gramene" id="arahy.Tifrunner.gnm2.ann2.Ah04g150700.1">
    <property type="protein sequence ID" value="arahy.Tifrunner.gnm2.ann2.Ah04g150700.1-CDS"/>
    <property type="gene ID" value="arahy.Tifrunner.gnm2.ann2.Ah04g150700"/>
</dbReference>
<dbReference type="PANTHER" id="PTHR24177">
    <property type="entry name" value="CASKIN"/>
    <property type="match status" value="1"/>
</dbReference>
<dbReference type="EMBL" id="SDMP01000004">
    <property type="protein sequence ID" value="RYR62784.1"/>
    <property type="molecule type" value="Genomic_DNA"/>
</dbReference>
<feature type="transmembrane region" description="Helical" evidence="3">
    <location>
        <begin position="491"/>
        <end position="520"/>
    </location>
</feature>
<dbReference type="AlphaFoldDB" id="A0A445DHX9"/>
<evidence type="ECO:0000259" key="4">
    <source>
        <dbReference type="Pfam" id="PF13962"/>
    </source>
</evidence>
<dbReference type="PROSITE" id="PS50297">
    <property type="entry name" value="ANK_REP_REGION"/>
    <property type="match status" value="1"/>
</dbReference>
<dbReference type="InterPro" id="IPR002110">
    <property type="entry name" value="Ankyrin_rpt"/>
</dbReference>
<dbReference type="Pfam" id="PF13962">
    <property type="entry name" value="PGG"/>
    <property type="match status" value="1"/>
</dbReference>
<dbReference type="InterPro" id="IPR036770">
    <property type="entry name" value="Ankyrin_rpt-contain_sf"/>
</dbReference>
<keyword evidence="6" id="KW-1185">Reference proteome</keyword>
<accession>A0A445DHX9</accession>
<evidence type="ECO:0000256" key="3">
    <source>
        <dbReference type="SAM" id="Phobius"/>
    </source>
</evidence>
<proteinExistence type="predicted"/>
<dbReference type="Proteomes" id="UP000289738">
    <property type="component" value="Chromosome A04"/>
</dbReference>
<keyword evidence="3" id="KW-0472">Membrane</keyword>
<protein>
    <recommendedName>
        <fullName evidence="4">PGG domain-containing protein</fullName>
    </recommendedName>
</protein>
<comment type="caution">
    <text evidence="5">The sequence shown here is derived from an EMBL/GenBank/DDBJ whole genome shotgun (WGS) entry which is preliminary data.</text>
</comment>
<dbReference type="STRING" id="3818.A0A445DHX9"/>
<dbReference type="Pfam" id="PF12796">
    <property type="entry name" value="Ank_2"/>
    <property type="match status" value="1"/>
</dbReference>
<dbReference type="Gene3D" id="1.25.40.20">
    <property type="entry name" value="Ankyrin repeat-containing domain"/>
    <property type="match status" value="2"/>
</dbReference>
<feature type="domain" description="PGG" evidence="4">
    <location>
        <begin position="444"/>
        <end position="556"/>
    </location>
</feature>
<dbReference type="SMART" id="SM00248">
    <property type="entry name" value="ANK"/>
    <property type="match status" value="5"/>
</dbReference>
<dbReference type="OrthoDB" id="1921232at2759"/>
<dbReference type="GO" id="GO:0005886">
    <property type="term" value="C:plasma membrane"/>
    <property type="evidence" value="ECO:0007669"/>
    <property type="project" value="UniProtKB-SubCell"/>
</dbReference>
<comment type="subcellular location">
    <subcellularLocation>
        <location evidence="1">Cell membrane</location>
        <topology evidence="1">Peripheral membrane protein</topology>
        <orientation evidence="1">Cytoplasmic side</orientation>
    </subcellularLocation>
</comment>
<dbReference type="SMR" id="A0A445DHX9"/>
<gene>
    <name evidence="5" type="ORF">Ahy_A04g020534</name>
</gene>
<reference evidence="5 6" key="1">
    <citation type="submission" date="2019-01" db="EMBL/GenBank/DDBJ databases">
        <title>Sequencing of cultivated peanut Arachis hypogaea provides insights into genome evolution and oil improvement.</title>
        <authorList>
            <person name="Chen X."/>
        </authorList>
    </citation>
    <scope>NUCLEOTIDE SEQUENCE [LARGE SCALE GENOMIC DNA]</scope>
    <source>
        <strain evidence="6">cv. Fuhuasheng</strain>
        <tissue evidence="5">Leaves</tissue>
    </source>
</reference>
<feature type="transmembrane region" description="Helical" evidence="3">
    <location>
        <begin position="532"/>
        <end position="556"/>
    </location>
</feature>
<evidence type="ECO:0000256" key="2">
    <source>
        <dbReference type="PROSITE-ProRule" id="PRU00023"/>
    </source>
</evidence>